<proteinExistence type="predicted"/>
<feature type="transmembrane region" description="Helical" evidence="1">
    <location>
        <begin position="7"/>
        <end position="27"/>
    </location>
</feature>
<feature type="transmembrane region" description="Helical" evidence="1">
    <location>
        <begin position="47"/>
        <end position="67"/>
    </location>
</feature>
<accession>A0A1C1YUS9</accession>
<gene>
    <name evidence="2" type="ORF">AWJ14_14035</name>
</gene>
<dbReference type="RefSeq" id="WP_066179437.1">
    <property type="nucleotide sequence ID" value="NZ_LQZT01000018.1"/>
</dbReference>
<dbReference type="EMBL" id="LQZT01000018">
    <property type="protein sequence ID" value="OCW57293.1"/>
    <property type="molecule type" value="Genomic_DNA"/>
</dbReference>
<dbReference type="InterPro" id="IPR018687">
    <property type="entry name" value="DUF2177_membr"/>
</dbReference>
<keyword evidence="1" id="KW-1133">Transmembrane helix</keyword>
<dbReference type="Proteomes" id="UP000094795">
    <property type="component" value="Unassembled WGS sequence"/>
</dbReference>
<organism evidence="2 3">
    <name type="scientific">Hoeflea olei</name>
    <dbReference type="NCBI Taxonomy" id="1480615"/>
    <lineage>
        <taxon>Bacteria</taxon>
        <taxon>Pseudomonadati</taxon>
        <taxon>Pseudomonadota</taxon>
        <taxon>Alphaproteobacteria</taxon>
        <taxon>Hyphomicrobiales</taxon>
        <taxon>Rhizobiaceae</taxon>
        <taxon>Hoeflea</taxon>
    </lineage>
</organism>
<keyword evidence="3" id="KW-1185">Reference proteome</keyword>
<keyword evidence="1" id="KW-0472">Membrane</keyword>
<dbReference type="OrthoDB" id="166547at2"/>
<evidence type="ECO:0000313" key="2">
    <source>
        <dbReference type="EMBL" id="OCW57293.1"/>
    </source>
</evidence>
<comment type="caution">
    <text evidence="2">The sequence shown here is derived from an EMBL/GenBank/DDBJ whole genome shotgun (WGS) entry which is preliminary data.</text>
</comment>
<evidence type="ECO:0000313" key="3">
    <source>
        <dbReference type="Proteomes" id="UP000094795"/>
    </source>
</evidence>
<protein>
    <recommendedName>
        <fullName evidence="4">DUF2177 domain-containing protein</fullName>
    </recommendedName>
</protein>
<reference evidence="2 3" key="1">
    <citation type="submission" date="2015-12" db="EMBL/GenBank/DDBJ databases">
        <authorList>
            <person name="Shamseldin A."/>
            <person name="Moawad H."/>
            <person name="Abd El-Rahim W.M."/>
            <person name="Sadowsky M.J."/>
        </authorList>
    </citation>
    <scope>NUCLEOTIDE SEQUENCE [LARGE SCALE GENOMIC DNA]</scope>
    <source>
        <strain evidence="2 3">JC234</strain>
    </source>
</reference>
<dbReference type="AlphaFoldDB" id="A0A1C1YUS9"/>
<evidence type="ECO:0008006" key="4">
    <source>
        <dbReference type="Google" id="ProtNLM"/>
    </source>
</evidence>
<sequence length="136" mass="14445">MIPAGFLWAWAGTAAFILAIDAVWLGIVAKGFYSRQLGELMRDNPNLSIAALFYVMYSAAVVILASAPAMRSGSLSDALFLGAILGFAAYGTYDITNLSTLRNWPVTMSLVDIVWGTALTTAAAGAGYWLLGWTQG</sequence>
<feature type="transmembrane region" description="Helical" evidence="1">
    <location>
        <begin position="74"/>
        <end position="93"/>
    </location>
</feature>
<evidence type="ECO:0000256" key="1">
    <source>
        <dbReference type="SAM" id="Phobius"/>
    </source>
</evidence>
<feature type="transmembrane region" description="Helical" evidence="1">
    <location>
        <begin position="113"/>
        <end position="131"/>
    </location>
</feature>
<name>A0A1C1YUS9_9HYPH</name>
<dbReference type="STRING" id="1480615.AWJ14_14035"/>
<keyword evidence="1" id="KW-0812">Transmembrane</keyword>
<dbReference type="Pfam" id="PF09945">
    <property type="entry name" value="DUF2177"/>
    <property type="match status" value="1"/>
</dbReference>